<evidence type="ECO:0000313" key="5">
    <source>
        <dbReference type="EMBL" id="EKX35022.1"/>
    </source>
</evidence>
<dbReference type="GO" id="GO:0008270">
    <property type="term" value="F:zinc ion binding"/>
    <property type="evidence" value="ECO:0007669"/>
    <property type="project" value="InterPro"/>
</dbReference>
<protein>
    <recommendedName>
        <fullName evidence="4">Zn(2)-C6 fungal-type domain-containing protein</fullName>
    </recommendedName>
</protein>
<reference evidence="6" key="3">
    <citation type="submission" date="2016-03" db="UniProtKB">
        <authorList>
            <consortium name="EnsemblProtists"/>
        </authorList>
    </citation>
    <scope>IDENTIFICATION</scope>
</reference>
<dbReference type="OrthoDB" id="2123952at2759"/>
<keyword evidence="1" id="KW-0479">Metal-binding</keyword>
<dbReference type="KEGG" id="gtt:GUITHDRAFT_118771"/>
<feature type="domain" description="Zn(2)-C6 fungal-type" evidence="4">
    <location>
        <begin position="81"/>
        <end position="108"/>
    </location>
</feature>
<dbReference type="InterPro" id="IPR050335">
    <property type="entry name" value="ERT1_acuK_gluconeogen_tf"/>
</dbReference>
<reference evidence="5 7" key="1">
    <citation type="journal article" date="2012" name="Nature">
        <title>Algal genomes reveal evolutionary mosaicism and the fate of nucleomorphs.</title>
        <authorList>
            <consortium name="DOE Joint Genome Institute"/>
            <person name="Curtis B.A."/>
            <person name="Tanifuji G."/>
            <person name="Burki F."/>
            <person name="Gruber A."/>
            <person name="Irimia M."/>
            <person name="Maruyama S."/>
            <person name="Arias M.C."/>
            <person name="Ball S.G."/>
            <person name="Gile G.H."/>
            <person name="Hirakawa Y."/>
            <person name="Hopkins J.F."/>
            <person name="Kuo A."/>
            <person name="Rensing S.A."/>
            <person name="Schmutz J."/>
            <person name="Symeonidi A."/>
            <person name="Elias M."/>
            <person name="Eveleigh R.J."/>
            <person name="Herman E.K."/>
            <person name="Klute M.J."/>
            <person name="Nakayama T."/>
            <person name="Obornik M."/>
            <person name="Reyes-Prieto A."/>
            <person name="Armbrust E.V."/>
            <person name="Aves S.J."/>
            <person name="Beiko R.G."/>
            <person name="Coutinho P."/>
            <person name="Dacks J.B."/>
            <person name="Durnford D.G."/>
            <person name="Fast N.M."/>
            <person name="Green B.R."/>
            <person name="Grisdale C.J."/>
            <person name="Hempel F."/>
            <person name="Henrissat B."/>
            <person name="Hoppner M.P."/>
            <person name="Ishida K."/>
            <person name="Kim E."/>
            <person name="Koreny L."/>
            <person name="Kroth P.G."/>
            <person name="Liu Y."/>
            <person name="Malik S.B."/>
            <person name="Maier U.G."/>
            <person name="McRose D."/>
            <person name="Mock T."/>
            <person name="Neilson J.A."/>
            <person name="Onodera N.T."/>
            <person name="Poole A.M."/>
            <person name="Pritham E.J."/>
            <person name="Richards T.A."/>
            <person name="Rocap G."/>
            <person name="Roy S.W."/>
            <person name="Sarai C."/>
            <person name="Schaack S."/>
            <person name="Shirato S."/>
            <person name="Slamovits C.H."/>
            <person name="Spencer D.F."/>
            <person name="Suzuki S."/>
            <person name="Worden A.Z."/>
            <person name="Zauner S."/>
            <person name="Barry K."/>
            <person name="Bell C."/>
            <person name="Bharti A.K."/>
            <person name="Crow J.A."/>
            <person name="Grimwood J."/>
            <person name="Kramer R."/>
            <person name="Lindquist E."/>
            <person name="Lucas S."/>
            <person name="Salamov A."/>
            <person name="McFadden G.I."/>
            <person name="Lane C.E."/>
            <person name="Keeling P.J."/>
            <person name="Gray M.W."/>
            <person name="Grigoriev I.V."/>
            <person name="Archibald J.M."/>
        </authorList>
    </citation>
    <scope>NUCLEOTIDE SEQUENCE</scope>
    <source>
        <strain evidence="5 7">CCMP2712</strain>
    </source>
</reference>
<sequence length="262" mass="28837">MQNRRFTGKAKFRLGTLLFDNSEQIEKIHTRLSAVVALTDVEAYISGLAGGESKNLGEEKEGNDQRSQGDVLQSSRRATKACLGCQIKKVRCGDARPCARCYRMGEVCYSEGGLGHGALPPVLQRKREQVVQACERCRRSRLKCDSARPCGRCARSLQVCVDWRVKRRRRGTEIDGSPEGSPDGDKETSGYSWEELLGNPEEGELQLWPRLADETASEESIAGGGWEELEWEEVVEGSGAGGRGGCNDQLSAELYGVKGFFL</sequence>
<dbReference type="Gene3D" id="4.10.240.10">
    <property type="entry name" value="Zn(2)-C6 fungal-type DNA-binding domain"/>
    <property type="match status" value="2"/>
</dbReference>
<dbReference type="InterPro" id="IPR001138">
    <property type="entry name" value="Zn2Cys6_DnaBD"/>
</dbReference>
<evidence type="ECO:0000313" key="7">
    <source>
        <dbReference type="Proteomes" id="UP000011087"/>
    </source>
</evidence>
<evidence type="ECO:0000313" key="6">
    <source>
        <dbReference type="EnsemblProtists" id="EKX35022"/>
    </source>
</evidence>
<feature type="domain" description="Zn(2)-C6 fungal-type" evidence="4">
    <location>
        <begin position="133"/>
        <end position="162"/>
    </location>
</feature>
<dbReference type="Proteomes" id="UP000011087">
    <property type="component" value="Unassembled WGS sequence"/>
</dbReference>
<dbReference type="PaxDb" id="55529-EKX35022"/>
<dbReference type="SMART" id="SM00066">
    <property type="entry name" value="GAL4"/>
    <property type="match status" value="2"/>
</dbReference>
<dbReference type="HOGENOM" id="CLU_1063344_0_0_1"/>
<dbReference type="GeneID" id="17291759"/>
<dbReference type="EMBL" id="JH993098">
    <property type="protein sequence ID" value="EKX35022.1"/>
    <property type="molecule type" value="Genomic_DNA"/>
</dbReference>
<dbReference type="PROSITE" id="PS50048">
    <property type="entry name" value="ZN2_CY6_FUNGAL_2"/>
    <property type="match status" value="2"/>
</dbReference>
<organism evidence="5">
    <name type="scientific">Guillardia theta (strain CCMP2712)</name>
    <name type="common">Cryptophyte</name>
    <dbReference type="NCBI Taxonomy" id="905079"/>
    <lineage>
        <taxon>Eukaryota</taxon>
        <taxon>Cryptophyceae</taxon>
        <taxon>Pyrenomonadales</taxon>
        <taxon>Geminigeraceae</taxon>
        <taxon>Guillardia</taxon>
    </lineage>
</organism>
<dbReference type="SUPFAM" id="SSF57701">
    <property type="entry name" value="Zn2/Cys6 DNA-binding domain"/>
    <property type="match status" value="2"/>
</dbReference>
<evidence type="ECO:0000256" key="2">
    <source>
        <dbReference type="ARBA" id="ARBA00023242"/>
    </source>
</evidence>
<dbReference type="Pfam" id="PF00172">
    <property type="entry name" value="Zn_clus"/>
    <property type="match status" value="2"/>
</dbReference>
<name>L1IG10_GUITC</name>
<evidence type="ECO:0000256" key="3">
    <source>
        <dbReference type="SAM" id="MobiDB-lite"/>
    </source>
</evidence>
<dbReference type="GO" id="GO:0000981">
    <property type="term" value="F:DNA-binding transcription factor activity, RNA polymerase II-specific"/>
    <property type="evidence" value="ECO:0007669"/>
    <property type="project" value="InterPro"/>
</dbReference>
<dbReference type="EnsemblProtists" id="EKX35022">
    <property type="protein sequence ID" value="EKX35022"/>
    <property type="gene ID" value="GUITHDRAFT_118771"/>
</dbReference>
<dbReference type="PANTHER" id="PTHR47659">
    <property type="entry name" value="ZN(II)2CYS6 TRANSCRIPTION FACTOR (EUROFUNG)-RELATED"/>
    <property type="match status" value="1"/>
</dbReference>
<dbReference type="RefSeq" id="XP_005822002.1">
    <property type="nucleotide sequence ID" value="XM_005821945.1"/>
</dbReference>
<reference evidence="7" key="2">
    <citation type="submission" date="2012-11" db="EMBL/GenBank/DDBJ databases">
        <authorList>
            <person name="Kuo A."/>
            <person name="Curtis B.A."/>
            <person name="Tanifuji G."/>
            <person name="Burki F."/>
            <person name="Gruber A."/>
            <person name="Irimia M."/>
            <person name="Maruyama S."/>
            <person name="Arias M.C."/>
            <person name="Ball S.G."/>
            <person name="Gile G.H."/>
            <person name="Hirakawa Y."/>
            <person name="Hopkins J.F."/>
            <person name="Rensing S.A."/>
            <person name="Schmutz J."/>
            <person name="Symeonidi A."/>
            <person name="Elias M."/>
            <person name="Eveleigh R.J."/>
            <person name="Herman E.K."/>
            <person name="Klute M.J."/>
            <person name="Nakayama T."/>
            <person name="Obornik M."/>
            <person name="Reyes-Prieto A."/>
            <person name="Armbrust E.V."/>
            <person name="Aves S.J."/>
            <person name="Beiko R.G."/>
            <person name="Coutinho P."/>
            <person name="Dacks J.B."/>
            <person name="Durnford D.G."/>
            <person name="Fast N.M."/>
            <person name="Green B.R."/>
            <person name="Grisdale C."/>
            <person name="Hempe F."/>
            <person name="Henrissat B."/>
            <person name="Hoppner M.P."/>
            <person name="Ishida K.-I."/>
            <person name="Kim E."/>
            <person name="Koreny L."/>
            <person name="Kroth P.G."/>
            <person name="Liu Y."/>
            <person name="Malik S.-B."/>
            <person name="Maier U.G."/>
            <person name="McRose D."/>
            <person name="Mock T."/>
            <person name="Neilson J.A."/>
            <person name="Onodera N.T."/>
            <person name="Poole A.M."/>
            <person name="Pritham E.J."/>
            <person name="Richards T.A."/>
            <person name="Rocap G."/>
            <person name="Roy S.W."/>
            <person name="Sarai C."/>
            <person name="Schaack S."/>
            <person name="Shirato S."/>
            <person name="Slamovits C.H."/>
            <person name="Spencer D.F."/>
            <person name="Suzuki S."/>
            <person name="Worden A.Z."/>
            <person name="Zauner S."/>
            <person name="Barry K."/>
            <person name="Bell C."/>
            <person name="Bharti A.K."/>
            <person name="Crow J.A."/>
            <person name="Grimwood J."/>
            <person name="Kramer R."/>
            <person name="Lindquist E."/>
            <person name="Lucas S."/>
            <person name="Salamov A."/>
            <person name="McFadden G.I."/>
            <person name="Lane C.E."/>
            <person name="Keeling P.J."/>
            <person name="Gray M.W."/>
            <person name="Grigoriev I.V."/>
            <person name="Archibald J.M."/>
        </authorList>
    </citation>
    <scope>NUCLEOTIDE SEQUENCE</scope>
    <source>
        <strain evidence="7">CCMP2712</strain>
    </source>
</reference>
<gene>
    <name evidence="5" type="ORF">GUITHDRAFT_118771</name>
</gene>
<keyword evidence="7" id="KW-1185">Reference proteome</keyword>
<accession>L1IG10</accession>
<keyword evidence="2" id="KW-0539">Nucleus</keyword>
<proteinExistence type="predicted"/>
<evidence type="ECO:0000259" key="4">
    <source>
        <dbReference type="PROSITE" id="PS50048"/>
    </source>
</evidence>
<evidence type="ECO:0000256" key="1">
    <source>
        <dbReference type="ARBA" id="ARBA00022723"/>
    </source>
</evidence>
<dbReference type="PANTHER" id="PTHR47659:SF7">
    <property type="entry name" value="FUNGAL TRANSCRIPTIONAL REGULATORY PROTEIN, N-TERMINAL DOMAIN-CONTAINING PROTEIN"/>
    <property type="match status" value="1"/>
</dbReference>
<dbReference type="PROSITE" id="PS00463">
    <property type="entry name" value="ZN2_CY6_FUNGAL_1"/>
    <property type="match status" value="1"/>
</dbReference>
<dbReference type="AlphaFoldDB" id="L1IG10"/>
<feature type="region of interest" description="Disordered" evidence="3">
    <location>
        <begin position="171"/>
        <end position="191"/>
    </location>
</feature>
<dbReference type="InterPro" id="IPR036864">
    <property type="entry name" value="Zn2-C6_fun-type_DNA-bd_sf"/>
</dbReference>
<dbReference type="CDD" id="cd00067">
    <property type="entry name" value="GAL4"/>
    <property type="match status" value="2"/>
</dbReference>